<gene>
    <name evidence="2" type="ORF">ACFSDB_06925</name>
</gene>
<accession>A0ABW4QGF7</accession>
<protein>
    <submittedName>
        <fullName evidence="2">YpoC family protein</fullName>
    </submittedName>
</protein>
<comment type="caution">
    <text evidence="2">The sequence shown here is derived from an EMBL/GenBank/DDBJ whole genome shotgun (WGS) entry which is preliminary data.</text>
</comment>
<evidence type="ECO:0000259" key="1">
    <source>
        <dbReference type="Pfam" id="PF21747"/>
    </source>
</evidence>
<name>A0ABW4QGF7_9BACL</name>
<evidence type="ECO:0000313" key="2">
    <source>
        <dbReference type="EMBL" id="MFD1862658.1"/>
    </source>
</evidence>
<dbReference type="InterPro" id="IPR048427">
    <property type="entry name" value="YpoC"/>
</dbReference>
<dbReference type="RefSeq" id="WP_204892309.1">
    <property type="nucleotide sequence ID" value="NZ_JBHUFW010000004.1"/>
</dbReference>
<organism evidence="2 3">
    <name type="scientific">Planococcus chinensis</name>
    <dbReference type="NCBI Taxonomy" id="272917"/>
    <lineage>
        <taxon>Bacteria</taxon>
        <taxon>Bacillati</taxon>
        <taxon>Bacillota</taxon>
        <taxon>Bacilli</taxon>
        <taxon>Bacillales</taxon>
        <taxon>Caryophanaceae</taxon>
        <taxon>Planococcus</taxon>
    </lineage>
</organism>
<dbReference type="Pfam" id="PF21747">
    <property type="entry name" value="YpoC"/>
    <property type="match status" value="1"/>
</dbReference>
<dbReference type="EMBL" id="JBHUFW010000004">
    <property type="protein sequence ID" value="MFD1862658.1"/>
    <property type="molecule type" value="Genomic_DNA"/>
</dbReference>
<dbReference type="Proteomes" id="UP001597273">
    <property type="component" value="Unassembled WGS sequence"/>
</dbReference>
<evidence type="ECO:0000313" key="3">
    <source>
        <dbReference type="Proteomes" id="UP001597273"/>
    </source>
</evidence>
<feature type="domain" description="YpoC-like" evidence="1">
    <location>
        <begin position="10"/>
        <end position="103"/>
    </location>
</feature>
<sequence>MISSQKLTDELIEPYFTAWSILQGRIRDSHHSRDGRSEAPMREGIWLFQQLLGHCEGLAAPLNVGERLAWIEQQPSKFAAFRQLDELFTEMKKAISSKRIQSKRSGE</sequence>
<keyword evidence="3" id="KW-1185">Reference proteome</keyword>
<reference evidence="3" key="1">
    <citation type="journal article" date="2019" name="Int. J. Syst. Evol. Microbiol.">
        <title>The Global Catalogue of Microorganisms (GCM) 10K type strain sequencing project: providing services to taxonomists for standard genome sequencing and annotation.</title>
        <authorList>
            <consortium name="The Broad Institute Genomics Platform"/>
            <consortium name="The Broad Institute Genome Sequencing Center for Infectious Disease"/>
            <person name="Wu L."/>
            <person name="Ma J."/>
        </authorList>
    </citation>
    <scope>NUCLEOTIDE SEQUENCE [LARGE SCALE GENOMIC DNA]</scope>
    <source>
        <strain evidence="3">CGMCC 1.15475</strain>
    </source>
</reference>
<proteinExistence type="predicted"/>